<feature type="repeat" description="WD" evidence="1">
    <location>
        <begin position="216"/>
        <end position="247"/>
    </location>
</feature>
<dbReference type="GO" id="GO:0097361">
    <property type="term" value="C:cytosolic [4Fe-4S] assembly targeting complex"/>
    <property type="evidence" value="ECO:0007669"/>
    <property type="project" value="TreeGrafter"/>
</dbReference>
<dbReference type="GO" id="GO:0016226">
    <property type="term" value="P:iron-sulfur cluster assembly"/>
    <property type="evidence" value="ECO:0007669"/>
    <property type="project" value="TreeGrafter"/>
</dbReference>
<dbReference type="EMBL" id="CAJJDM010000213">
    <property type="protein sequence ID" value="CAD8117586.1"/>
    <property type="molecule type" value="Genomic_DNA"/>
</dbReference>
<gene>
    <name evidence="2" type="ORF">PPRIM_AZ9-3.1.T2040004</name>
</gene>
<accession>A0A8S1QPQ1</accession>
<dbReference type="AlphaFoldDB" id="A0A8S1QPQ1"/>
<keyword evidence="3" id="KW-1185">Reference proteome</keyword>
<proteinExistence type="predicted"/>
<reference evidence="2" key="1">
    <citation type="submission" date="2021-01" db="EMBL/GenBank/DDBJ databases">
        <authorList>
            <consortium name="Genoscope - CEA"/>
            <person name="William W."/>
        </authorList>
    </citation>
    <scope>NUCLEOTIDE SEQUENCE</scope>
</reference>
<dbReference type="FunFam" id="2.130.10.10:FF:001434">
    <property type="entry name" value="Uncharacterized protein"/>
    <property type="match status" value="1"/>
</dbReference>
<protein>
    <recommendedName>
        <fullName evidence="4">WD40-repeat-containing domain</fullName>
    </recommendedName>
</protein>
<name>A0A8S1QPQ1_PARPR</name>
<organism evidence="2 3">
    <name type="scientific">Paramecium primaurelia</name>
    <dbReference type="NCBI Taxonomy" id="5886"/>
    <lineage>
        <taxon>Eukaryota</taxon>
        <taxon>Sar</taxon>
        <taxon>Alveolata</taxon>
        <taxon>Ciliophora</taxon>
        <taxon>Intramacronucleata</taxon>
        <taxon>Oligohymenophorea</taxon>
        <taxon>Peniculida</taxon>
        <taxon>Parameciidae</taxon>
        <taxon>Paramecium</taxon>
    </lineage>
</organism>
<dbReference type="PANTHER" id="PTHR19920:SF0">
    <property type="entry name" value="CYTOSOLIC IRON-SULFUR PROTEIN ASSEMBLY PROTEIN CIAO1-RELATED"/>
    <property type="match status" value="1"/>
</dbReference>
<comment type="caution">
    <text evidence="2">The sequence shown here is derived from an EMBL/GenBank/DDBJ whole genome shotgun (WGS) entry which is preliminary data.</text>
</comment>
<evidence type="ECO:0000313" key="2">
    <source>
        <dbReference type="EMBL" id="CAD8117586.1"/>
    </source>
</evidence>
<dbReference type="SMART" id="SM00320">
    <property type="entry name" value="WD40"/>
    <property type="match status" value="4"/>
</dbReference>
<dbReference type="Pfam" id="PF00400">
    <property type="entry name" value="WD40"/>
    <property type="match status" value="3"/>
</dbReference>
<dbReference type="PROSITE" id="PS50294">
    <property type="entry name" value="WD_REPEATS_REGION"/>
    <property type="match status" value="2"/>
</dbReference>
<evidence type="ECO:0000313" key="3">
    <source>
        <dbReference type="Proteomes" id="UP000688137"/>
    </source>
</evidence>
<keyword evidence="1" id="KW-0853">WD repeat</keyword>
<dbReference type="Proteomes" id="UP000688137">
    <property type="component" value="Unassembled WGS sequence"/>
</dbReference>
<feature type="repeat" description="WD" evidence="1">
    <location>
        <begin position="171"/>
        <end position="212"/>
    </location>
</feature>
<dbReference type="PANTHER" id="PTHR19920">
    <property type="entry name" value="WD40 PROTEIN CIAO1"/>
    <property type="match status" value="1"/>
</dbReference>
<evidence type="ECO:0008006" key="4">
    <source>
        <dbReference type="Google" id="ProtNLM"/>
    </source>
</evidence>
<dbReference type="InterPro" id="IPR001680">
    <property type="entry name" value="WD40_rpt"/>
</dbReference>
<dbReference type="PROSITE" id="PS50082">
    <property type="entry name" value="WD_REPEATS_2"/>
    <property type="match status" value="2"/>
</dbReference>
<sequence>MNIEQIVEDQQIKMNECLEIVQQQLDIGFNKIDELLDQIPLFNSSINIKSTINLEIPIIQISLDSLKTLPNQIIQEIKPIINQTINKQIKQKQQHLSQQLYQLENQQQSNQIINNNPFQYKLISNNSIKQEDQWCNAIAFNKDNSIVLAACENDITVFEFKQEQLKQTQLLKEHKNRISTLNFMKKSNQFISGSWDYQIIIWQMNQNNQWISQQILNEHKDQINCLLLNNNEDIIISGSDDKTIKFWIKQDKWICSQTITDHTNDVNGLSMNEQQNKVISCGYDCQILIIEQSQQNKNWNVIQKIKVQDYGYRICFINENLFTFQPYCKEQMHIYEMNNINKQYSKTKEIDVKCGYNQCYYYFPQQYIKQKCLLVNKNGFNVNLIRMNQNGDLILQQSIDYGDEYIYGQMSEDGQYFISWDCKSYEIQIRKYHQEQ</sequence>
<evidence type="ECO:0000256" key="1">
    <source>
        <dbReference type="PROSITE-ProRule" id="PRU00221"/>
    </source>
</evidence>